<evidence type="ECO:0008006" key="14">
    <source>
        <dbReference type="Google" id="ProtNLM"/>
    </source>
</evidence>
<feature type="transmembrane region" description="Helical" evidence="11">
    <location>
        <begin position="85"/>
        <end position="107"/>
    </location>
</feature>
<gene>
    <name evidence="12" type="ORF">PHET_03961</name>
</gene>
<dbReference type="InterPro" id="IPR004878">
    <property type="entry name" value="Otopetrin"/>
</dbReference>
<evidence type="ECO:0000256" key="5">
    <source>
        <dbReference type="ARBA" id="ARBA00022692"/>
    </source>
</evidence>
<evidence type="ECO:0000256" key="3">
    <source>
        <dbReference type="ARBA" id="ARBA00022448"/>
    </source>
</evidence>
<keyword evidence="10" id="KW-0407">Ion channel</keyword>
<dbReference type="PANTHER" id="PTHR21522:SF32">
    <property type="entry name" value="OTOPETRIN-2"/>
    <property type="match status" value="1"/>
</dbReference>
<comment type="caution">
    <text evidence="12">The sequence shown here is derived from an EMBL/GenBank/DDBJ whole genome shotgun (WGS) entry which is preliminary data.</text>
</comment>
<evidence type="ECO:0000256" key="2">
    <source>
        <dbReference type="ARBA" id="ARBA00006513"/>
    </source>
</evidence>
<proteinExistence type="inferred from homology"/>
<feature type="transmembrane region" description="Helical" evidence="11">
    <location>
        <begin position="239"/>
        <end position="258"/>
    </location>
</feature>
<keyword evidence="7 11" id="KW-1133">Transmembrane helix</keyword>
<dbReference type="AlphaFoldDB" id="A0A8J4TGX1"/>
<comment type="similarity">
    <text evidence="2">Belongs to the otopetrin family.</text>
</comment>
<keyword evidence="8" id="KW-0406">Ion transport</keyword>
<keyword evidence="3" id="KW-0813">Transport</keyword>
<evidence type="ECO:0000256" key="10">
    <source>
        <dbReference type="ARBA" id="ARBA00023303"/>
    </source>
</evidence>
<evidence type="ECO:0000256" key="7">
    <source>
        <dbReference type="ARBA" id="ARBA00022989"/>
    </source>
</evidence>
<dbReference type="GO" id="GO:0005886">
    <property type="term" value="C:plasma membrane"/>
    <property type="evidence" value="ECO:0007669"/>
    <property type="project" value="UniProtKB-SubCell"/>
</dbReference>
<evidence type="ECO:0000313" key="13">
    <source>
        <dbReference type="Proteomes" id="UP000748531"/>
    </source>
</evidence>
<dbReference type="GO" id="GO:0015252">
    <property type="term" value="F:proton channel activity"/>
    <property type="evidence" value="ECO:0007669"/>
    <property type="project" value="InterPro"/>
</dbReference>
<keyword evidence="13" id="KW-1185">Reference proteome</keyword>
<keyword evidence="9 11" id="KW-0472">Membrane</keyword>
<evidence type="ECO:0000256" key="6">
    <source>
        <dbReference type="ARBA" id="ARBA00022781"/>
    </source>
</evidence>
<evidence type="ECO:0000256" key="8">
    <source>
        <dbReference type="ARBA" id="ARBA00023065"/>
    </source>
</evidence>
<feature type="transmembrane region" description="Helical" evidence="11">
    <location>
        <begin position="161"/>
        <end position="185"/>
    </location>
</feature>
<sequence length="485" mass="55451">MWMESVIVEISNSMELNEQMGNETLVVNTKQAVQAAAYFLPGTAEYCAIAAVNIYEMLQRVGQFIQIEANHEHVKRGCRIQNLKTNVWLIFGTVLSMLTVVTILIMMNIENLIDSARAAVQLGEISLIHSVSLIFALLGILGIRNLKFSVSFAKNNLDGKLLLVTFFLAFNCSVASSIICIDHLVNATSSSMNTPYVIAKLASLLLEIIQAVVQTYFIQNMFHRCRPDKKYNQRKPGQPFIIVLSVLNFMLWMIYSFQVKEHDILFQKNGRHFKELNLQGLVIFTRVLLPMTMLFRYHSSVCLAICSVRIYEDEVTRYECVLRRIKKDRTTFVQNHMYGPLNMWGLVDGVRQQTRQSSFKTQSHPKPVSDVCQLAIRKCRSAENIRSSHNMDCLQVTQVDSRRDSIANLEMARIHVIATEVNYRMLGFKMTQSWKEQRPISKEMSGMSNQISGKSNHNISSDKEVQELRVNPQLGFLKSLSHTRH</sequence>
<evidence type="ECO:0000256" key="1">
    <source>
        <dbReference type="ARBA" id="ARBA00004651"/>
    </source>
</evidence>
<dbReference type="OrthoDB" id="6429739at2759"/>
<evidence type="ECO:0000256" key="4">
    <source>
        <dbReference type="ARBA" id="ARBA00022475"/>
    </source>
</evidence>
<dbReference type="EMBL" id="LUCH01001696">
    <property type="protein sequence ID" value="KAF5402627.1"/>
    <property type="molecule type" value="Genomic_DNA"/>
</dbReference>
<organism evidence="12 13">
    <name type="scientific">Paragonimus heterotremus</name>
    <dbReference type="NCBI Taxonomy" id="100268"/>
    <lineage>
        <taxon>Eukaryota</taxon>
        <taxon>Metazoa</taxon>
        <taxon>Spiralia</taxon>
        <taxon>Lophotrochozoa</taxon>
        <taxon>Platyhelminthes</taxon>
        <taxon>Trematoda</taxon>
        <taxon>Digenea</taxon>
        <taxon>Plagiorchiida</taxon>
        <taxon>Troglotremata</taxon>
        <taxon>Troglotrematidae</taxon>
        <taxon>Paragonimus</taxon>
    </lineage>
</organism>
<reference evidence="12" key="1">
    <citation type="submission" date="2019-05" db="EMBL/GenBank/DDBJ databases">
        <title>Annotation for the trematode Paragonimus heterotremus.</title>
        <authorList>
            <person name="Choi Y.-J."/>
        </authorList>
    </citation>
    <scope>NUCLEOTIDE SEQUENCE</scope>
    <source>
        <strain evidence="12">LC</strain>
    </source>
</reference>
<keyword evidence="4" id="KW-1003">Cell membrane</keyword>
<comment type="subcellular location">
    <subcellularLocation>
        <location evidence="1">Cell membrane</location>
        <topology evidence="1">Multi-pass membrane protein</topology>
    </subcellularLocation>
</comment>
<evidence type="ECO:0000256" key="11">
    <source>
        <dbReference type="SAM" id="Phobius"/>
    </source>
</evidence>
<feature type="transmembrane region" description="Helical" evidence="11">
    <location>
        <begin position="119"/>
        <end position="141"/>
    </location>
</feature>
<accession>A0A8J4TGX1</accession>
<keyword evidence="5 11" id="KW-0812">Transmembrane</keyword>
<protein>
    <recommendedName>
        <fullName evidence="14">Otopetrin</fullName>
    </recommendedName>
</protein>
<dbReference type="Pfam" id="PF03189">
    <property type="entry name" value="Otopetrin"/>
    <property type="match status" value="1"/>
</dbReference>
<keyword evidence="6" id="KW-0375">Hydrogen ion transport</keyword>
<evidence type="ECO:0000256" key="9">
    <source>
        <dbReference type="ARBA" id="ARBA00023136"/>
    </source>
</evidence>
<evidence type="ECO:0000313" key="12">
    <source>
        <dbReference type="EMBL" id="KAF5402627.1"/>
    </source>
</evidence>
<feature type="transmembrane region" description="Helical" evidence="11">
    <location>
        <begin position="197"/>
        <end position="218"/>
    </location>
</feature>
<name>A0A8J4TGX1_9TREM</name>
<dbReference type="Proteomes" id="UP000748531">
    <property type="component" value="Unassembled WGS sequence"/>
</dbReference>
<dbReference type="PANTHER" id="PTHR21522">
    <property type="entry name" value="PROTON CHANNEL OTOP"/>
    <property type="match status" value="1"/>
</dbReference>